<gene>
    <name evidence="3" type="primary">nedA</name>
    <name evidence="3" type="ORF">Poly51_04920</name>
</gene>
<keyword evidence="3" id="KW-0326">Glycosidase</keyword>
<dbReference type="EC" id="3.2.1.18" evidence="3"/>
<name>A0A5C6FJE4_9BACT</name>
<dbReference type="Gene3D" id="3.20.20.80">
    <property type="entry name" value="Glycosidases"/>
    <property type="match status" value="1"/>
</dbReference>
<feature type="domain" description="F5/8 type C" evidence="2">
    <location>
        <begin position="1018"/>
        <end position="1168"/>
    </location>
</feature>
<accession>A0A5C6FJE4</accession>
<evidence type="ECO:0000313" key="3">
    <source>
        <dbReference type="EMBL" id="TWU60217.1"/>
    </source>
</evidence>
<dbReference type="SUPFAM" id="SSF49785">
    <property type="entry name" value="Galactose-binding domain-like"/>
    <property type="match status" value="2"/>
</dbReference>
<evidence type="ECO:0000256" key="1">
    <source>
        <dbReference type="SAM" id="MobiDB-lite"/>
    </source>
</evidence>
<feature type="region of interest" description="Disordered" evidence="1">
    <location>
        <begin position="1172"/>
        <end position="1193"/>
    </location>
</feature>
<keyword evidence="3" id="KW-0378">Hydrolase</keyword>
<dbReference type="InterPro" id="IPR000421">
    <property type="entry name" value="FA58C"/>
</dbReference>
<dbReference type="AlphaFoldDB" id="A0A5C6FJE4"/>
<dbReference type="InterPro" id="IPR051913">
    <property type="entry name" value="GH2_Domain-Containing"/>
</dbReference>
<protein>
    <submittedName>
        <fullName evidence="3">Sialidase</fullName>
        <ecNumber evidence="3">3.2.1.18</ecNumber>
    </submittedName>
</protein>
<comment type="caution">
    <text evidence="3">The sequence shown here is derived from an EMBL/GenBank/DDBJ whole genome shotgun (WGS) entry which is preliminary data.</text>
</comment>
<dbReference type="Proteomes" id="UP000318288">
    <property type="component" value="Unassembled WGS sequence"/>
</dbReference>
<dbReference type="PANTHER" id="PTHR42732:SF1">
    <property type="entry name" value="BETA-MANNOSIDASE"/>
    <property type="match status" value="1"/>
</dbReference>
<keyword evidence="4" id="KW-1185">Reference proteome</keyword>
<dbReference type="PANTHER" id="PTHR42732">
    <property type="entry name" value="BETA-GALACTOSIDASE"/>
    <property type="match status" value="1"/>
</dbReference>
<evidence type="ECO:0000259" key="2">
    <source>
        <dbReference type="PROSITE" id="PS50022"/>
    </source>
</evidence>
<dbReference type="InterPro" id="IPR017853">
    <property type="entry name" value="GH"/>
</dbReference>
<proteinExistence type="predicted"/>
<dbReference type="InterPro" id="IPR008979">
    <property type="entry name" value="Galactose-bd-like_sf"/>
</dbReference>
<organism evidence="3 4">
    <name type="scientific">Rubripirellula tenax</name>
    <dbReference type="NCBI Taxonomy" id="2528015"/>
    <lineage>
        <taxon>Bacteria</taxon>
        <taxon>Pseudomonadati</taxon>
        <taxon>Planctomycetota</taxon>
        <taxon>Planctomycetia</taxon>
        <taxon>Pirellulales</taxon>
        <taxon>Pirellulaceae</taxon>
        <taxon>Rubripirellula</taxon>
    </lineage>
</organism>
<dbReference type="Gene3D" id="2.60.120.260">
    <property type="entry name" value="Galactose-binding domain-like"/>
    <property type="match status" value="2"/>
</dbReference>
<dbReference type="EMBL" id="SJPW01000001">
    <property type="protein sequence ID" value="TWU60217.1"/>
    <property type="molecule type" value="Genomic_DNA"/>
</dbReference>
<dbReference type="PROSITE" id="PS50022">
    <property type="entry name" value="FA58C_3"/>
    <property type="match status" value="1"/>
</dbReference>
<dbReference type="SUPFAM" id="SSF51445">
    <property type="entry name" value="(Trans)glycosidases"/>
    <property type="match status" value="1"/>
</dbReference>
<evidence type="ECO:0000313" key="4">
    <source>
        <dbReference type="Proteomes" id="UP000318288"/>
    </source>
</evidence>
<dbReference type="GO" id="GO:0004308">
    <property type="term" value="F:exo-alpha-sialidase activity"/>
    <property type="evidence" value="ECO:0007669"/>
    <property type="project" value="UniProtKB-EC"/>
</dbReference>
<sequence>MALTYSPAGRSRLTKLGDATSVCVVLSPVRSALGCHNHAKTVCMGAPFFQTIRFAALLCACVTSLPAGADMPVTPAPTPPQSSAQIDLSGSWEVVLDRQRVFDPSLAQSELSPSRDGVATVRIPGALRDSDLGDLVGPETKWIGGIQERVWSQPRFDPYRGADNFKVPFWLQPERHYVGVAWYRRRIEIPPSWNGKRITLHMERPHWRTHVWIDDDHIGDGESLSTPQQFVVTDSATTGSHWLTIGVDNSLDNIDVGFNSHSVSDHTQTAWNGIVGNVSLIADTKLSVARVDVNAIPGDSSVRATIHIANDTEYRQQASVRLRISRDDEDREVDGEAVVDVDVPVGSSVIDAEVEWTRTPEHWNEFSPVVYRLTTSIESPVEEDAESEVAVARKHTTTFGVRSIESIDGALRLNGQPIFLRGTLESCVFPLTGYPPTDLPSWQRILRICRDHGLNHLRFHSWCPPESAFVAADQMGFYFHVDCSSWPNTSTQLGIDRPVDAWLYREAERIIASFGNHPSLILISAGNEPGGPESGADFLGRWVSHFKSKENRILFSGGVGWPQIPENEFFVAPRPRLHQWGQGVASRLNAEEPNTTADYGTFVESIASPIISHEIGQWCVYPNLAETTKYTGVLKAKNFEIFRDFLDSASMGDQADDFLMASGKLQSICYKEEIEACLRTEKLDGFQMLDLHDFPGQGSAVVGVLDAFWDPKPYIDAAEFRKFCGPTVPLARMPRRVWNNAMLFVADVEVSHYGPSPFTDVVPRWQIRRGEEVLASGELAKQTIVAAGLRRIGRLEWPLDNIKQACELTLSVSLPPATSNDRPIENDWRFWVYPEGSRSDESITGSQSDLVVTHSLDEKSIKGLQAGKRVVWLARPSLVKTDFTIGFSPIFWNTAWTNGQSPHTLGVLCDPAHAALRDFPTRFHSDWQWWELISQSAAMRIDQLPGDVETIVQVVPDWSRPKRLALAIEAKVGAGKLIVCSIDLETDLDRRPAANQFRQSLMKYAASDDFEPNASVTVEQLSKLFRKPSPLESMGTIVTSSSFQAGYGPALAIDEDPKTFWHVNWSNGVAKFPHWLMVDLKEARPVSGIHVQPRVDRGRSRIADFEIQVSSDGERWVSAASGTWGNSPAKQSVRFDRVRNVRFVKLISKRSHEHVEQSSIAEVEVSFENPTALSGAANGSETYNEIPAEGQGE</sequence>
<feature type="compositionally biased region" description="Polar residues" evidence="1">
    <location>
        <begin position="1172"/>
        <end position="1183"/>
    </location>
</feature>
<reference evidence="3 4" key="1">
    <citation type="submission" date="2019-02" db="EMBL/GenBank/DDBJ databases">
        <title>Deep-cultivation of Planctomycetes and their phenomic and genomic characterization uncovers novel biology.</title>
        <authorList>
            <person name="Wiegand S."/>
            <person name="Jogler M."/>
            <person name="Boedeker C."/>
            <person name="Pinto D."/>
            <person name="Vollmers J."/>
            <person name="Rivas-Marin E."/>
            <person name="Kohn T."/>
            <person name="Peeters S.H."/>
            <person name="Heuer A."/>
            <person name="Rast P."/>
            <person name="Oberbeckmann S."/>
            <person name="Bunk B."/>
            <person name="Jeske O."/>
            <person name="Meyerdierks A."/>
            <person name="Storesund J.E."/>
            <person name="Kallscheuer N."/>
            <person name="Luecker S."/>
            <person name="Lage O.M."/>
            <person name="Pohl T."/>
            <person name="Merkel B.J."/>
            <person name="Hornburger P."/>
            <person name="Mueller R.-W."/>
            <person name="Bruemmer F."/>
            <person name="Labrenz M."/>
            <person name="Spormann A.M."/>
            <person name="Op Den Camp H."/>
            <person name="Overmann J."/>
            <person name="Amann R."/>
            <person name="Jetten M.S.M."/>
            <person name="Mascher T."/>
            <person name="Medema M.H."/>
            <person name="Devos D.P."/>
            <person name="Kaster A.-K."/>
            <person name="Ovreas L."/>
            <person name="Rohde M."/>
            <person name="Galperin M.Y."/>
            <person name="Jogler C."/>
        </authorList>
    </citation>
    <scope>NUCLEOTIDE SEQUENCE [LARGE SCALE GENOMIC DNA]</scope>
    <source>
        <strain evidence="3 4">Poly51</strain>
    </source>
</reference>
<dbReference type="Pfam" id="PF00754">
    <property type="entry name" value="F5_F8_type_C"/>
    <property type="match status" value="1"/>
</dbReference>